<proteinExistence type="predicted"/>
<reference evidence="3" key="1">
    <citation type="submission" date="2016-11" db="UniProtKB">
        <authorList>
            <consortium name="WormBaseParasite"/>
        </authorList>
    </citation>
    <scope>IDENTIFICATION</scope>
</reference>
<accession>A0A1I8J365</accession>
<feature type="region of interest" description="Disordered" evidence="1">
    <location>
        <begin position="92"/>
        <end position="178"/>
    </location>
</feature>
<evidence type="ECO:0000256" key="1">
    <source>
        <dbReference type="SAM" id="MobiDB-lite"/>
    </source>
</evidence>
<dbReference type="AlphaFoldDB" id="A0A1I8J365"/>
<evidence type="ECO:0000313" key="3">
    <source>
        <dbReference type="WBParaSite" id="maker-uti_cns_0045631-snap-gene-2.6-mRNA-1"/>
    </source>
</evidence>
<sequence>NLPSQFSLQAAPSGHPSPLLTDLPSFSPDSFARHAKINRSSCTQQQYSEDLKPARPLVNGYSDKNVVLIAQAKKWDKLLDFQSNSKPSIEELRQRWAATIKEPPRSPSDCAESPSGTPADVAAGGRELRKRRAAADSSGDRAASAGSNGTPSQSQQQQTNIRKRPRLVLRNTRRYGNN</sequence>
<feature type="compositionally biased region" description="Basic residues" evidence="1">
    <location>
        <begin position="161"/>
        <end position="178"/>
    </location>
</feature>
<evidence type="ECO:0000313" key="2">
    <source>
        <dbReference type="Proteomes" id="UP000095280"/>
    </source>
</evidence>
<dbReference type="Proteomes" id="UP000095280">
    <property type="component" value="Unplaced"/>
</dbReference>
<protein>
    <submittedName>
        <fullName evidence="3">Myb-like domain-containing protein</fullName>
    </submittedName>
</protein>
<feature type="region of interest" description="Disordered" evidence="1">
    <location>
        <begin position="1"/>
        <end position="25"/>
    </location>
</feature>
<name>A0A1I8J365_9PLAT</name>
<feature type="compositionally biased region" description="Polar residues" evidence="1">
    <location>
        <begin position="148"/>
        <end position="160"/>
    </location>
</feature>
<organism evidence="2 3">
    <name type="scientific">Macrostomum lignano</name>
    <dbReference type="NCBI Taxonomy" id="282301"/>
    <lineage>
        <taxon>Eukaryota</taxon>
        <taxon>Metazoa</taxon>
        <taxon>Spiralia</taxon>
        <taxon>Lophotrochozoa</taxon>
        <taxon>Platyhelminthes</taxon>
        <taxon>Rhabditophora</taxon>
        <taxon>Macrostomorpha</taxon>
        <taxon>Macrostomida</taxon>
        <taxon>Macrostomidae</taxon>
        <taxon>Macrostomum</taxon>
    </lineage>
</organism>
<dbReference type="WBParaSite" id="maker-uti_cns_0045631-snap-gene-2.6-mRNA-1">
    <property type="protein sequence ID" value="maker-uti_cns_0045631-snap-gene-2.6-mRNA-1"/>
    <property type="gene ID" value="maker-uti_cns_0045631-snap-gene-2.6"/>
</dbReference>
<feature type="compositionally biased region" description="Polar residues" evidence="1">
    <location>
        <begin position="1"/>
        <end position="10"/>
    </location>
</feature>
<feature type="compositionally biased region" description="Low complexity" evidence="1">
    <location>
        <begin position="135"/>
        <end position="147"/>
    </location>
</feature>
<keyword evidence="2" id="KW-1185">Reference proteome</keyword>